<evidence type="ECO:0000256" key="1">
    <source>
        <dbReference type="ARBA" id="ARBA00022598"/>
    </source>
</evidence>
<dbReference type="AlphaFoldDB" id="A0A0F9A0F2"/>
<feature type="domain" description="Biotin carboxylation" evidence="5">
    <location>
        <begin position="1"/>
        <end position="344"/>
    </location>
</feature>
<organism evidence="6">
    <name type="scientific">marine sediment metagenome</name>
    <dbReference type="NCBI Taxonomy" id="412755"/>
    <lineage>
        <taxon>unclassified sequences</taxon>
        <taxon>metagenomes</taxon>
        <taxon>ecological metagenomes</taxon>
    </lineage>
</organism>
<dbReference type="SUPFAM" id="SSF51246">
    <property type="entry name" value="Rudiment single hybrid motif"/>
    <property type="match status" value="1"/>
</dbReference>
<dbReference type="PANTHER" id="PTHR48095">
    <property type="entry name" value="PYRUVATE CARBOXYLASE SUBUNIT A"/>
    <property type="match status" value="1"/>
</dbReference>
<dbReference type="PROSITE" id="PS50979">
    <property type="entry name" value="BC"/>
    <property type="match status" value="1"/>
</dbReference>
<feature type="non-terminal residue" evidence="6">
    <location>
        <position position="1"/>
    </location>
</feature>
<dbReference type="EMBL" id="LAZR01045085">
    <property type="protein sequence ID" value="KKK99712.1"/>
    <property type="molecule type" value="Genomic_DNA"/>
</dbReference>
<evidence type="ECO:0000259" key="4">
    <source>
        <dbReference type="PROSITE" id="PS50975"/>
    </source>
</evidence>
<reference evidence="6" key="1">
    <citation type="journal article" date="2015" name="Nature">
        <title>Complex archaea that bridge the gap between prokaryotes and eukaryotes.</title>
        <authorList>
            <person name="Spang A."/>
            <person name="Saw J.H."/>
            <person name="Jorgensen S.L."/>
            <person name="Zaremba-Niedzwiedzka K."/>
            <person name="Martijn J."/>
            <person name="Lind A.E."/>
            <person name="van Eijk R."/>
            <person name="Schleper C."/>
            <person name="Guy L."/>
            <person name="Ettema T.J."/>
        </authorList>
    </citation>
    <scope>NUCLEOTIDE SEQUENCE</scope>
</reference>
<feature type="domain" description="ATP-grasp" evidence="4">
    <location>
        <begin position="22"/>
        <end position="215"/>
    </location>
</feature>
<evidence type="ECO:0000259" key="5">
    <source>
        <dbReference type="PROSITE" id="PS50979"/>
    </source>
</evidence>
<dbReference type="InterPro" id="IPR011054">
    <property type="entry name" value="Rudment_hybrid_motif"/>
</dbReference>
<name>A0A0F9A0F2_9ZZZZ</name>
<dbReference type="GO" id="GO:0005524">
    <property type="term" value="F:ATP binding"/>
    <property type="evidence" value="ECO:0007669"/>
    <property type="project" value="UniProtKB-KW"/>
</dbReference>
<dbReference type="Gene3D" id="3.30.470.20">
    <property type="entry name" value="ATP-grasp fold, B domain"/>
    <property type="match status" value="1"/>
</dbReference>
<dbReference type="PROSITE" id="PS00866">
    <property type="entry name" value="CPSASE_1"/>
    <property type="match status" value="1"/>
</dbReference>
<sequence>AVADAVAVRVVVAHVADAVLVQVLLVGVGVVGAVVVAVEDAVLVADRIGYPVAIKAAAGGGGRGIRFVHNEATLRSSFKQAQHEAEIAFKDGRLFMEKCIENFRHIEVQILGDAYGNVIHLFERECSLQRLRQKVIEETPAFNLAPKLREEICAASVRLAREVGYQNAGTVEFMLDLDTNNFYFLEVNARIQVEHPITEMVTGVDLVKWQLKLAAGEPLTLKQRDIQQRGHCIECRINAEDPAEGFRPSPGRIEAFIPPGGFGVRWDSHVYQGYDIPSTYDSLLGKLIVHRPDRSEAIRTTRRALEEFVIYPTKTTVALCREILTHRAFGEGRCNTAFIEREILGS</sequence>
<dbReference type="InterPro" id="IPR051602">
    <property type="entry name" value="ACC_Biotin_Carboxylase"/>
</dbReference>
<dbReference type="InterPro" id="IPR005479">
    <property type="entry name" value="CPAse_ATP-bd"/>
</dbReference>
<dbReference type="PROSITE" id="PS00867">
    <property type="entry name" value="CPSASE_2"/>
    <property type="match status" value="1"/>
</dbReference>
<dbReference type="InterPro" id="IPR011761">
    <property type="entry name" value="ATP-grasp"/>
</dbReference>
<evidence type="ECO:0000256" key="3">
    <source>
        <dbReference type="ARBA" id="ARBA00022840"/>
    </source>
</evidence>
<evidence type="ECO:0008006" key="7">
    <source>
        <dbReference type="Google" id="ProtNLM"/>
    </source>
</evidence>
<evidence type="ECO:0000313" key="6">
    <source>
        <dbReference type="EMBL" id="KKK99712.1"/>
    </source>
</evidence>
<protein>
    <recommendedName>
        <fullName evidence="7">ATP-grasp domain-containing protein</fullName>
    </recommendedName>
</protein>
<comment type="caution">
    <text evidence="6">The sequence shown here is derived from an EMBL/GenBank/DDBJ whole genome shotgun (WGS) entry which is preliminary data.</text>
</comment>
<dbReference type="GO" id="GO:0016874">
    <property type="term" value="F:ligase activity"/>
    <property type="evidence" value="ECO:0007669"/>
    <property type="project" value="UniProtKB-KW"/>
</dbReference>
<gene>
    <name evidence="6" type="ORF">LCGC14_2630000</name>
</gene>
<accession>A0A0F9A0F2</accession>
<keyword evidence="3" id="KW-0067">ATP-binding</keyword>
<dbReference type="SMART" id="SM00878">
    <property type="entry name" value="Biotin_carb_C"/>
    <property type="match status" value="1"/>
</dbReference>
<dbReference type="SUPFAM" id="SSF56059">
    <property type="entry name" value="Glutathione synthetase ATP-binding domain-like"/>
    <property type="match status" value="1"/>
</dbReference>
<dbReference type="FunFam" id="3.30.1490.20:FF:000003">
    <property type="entry name" value="acetyl-CoA carboxylase isoform X1"/>
    <property type="match status" value="1"/>
</dbReference>
<dbReference type="InterPro" id="IPR005482">
    <property type="entry name" value="Biotin_COase_C"/>
</dbReference>
<evidence type="ECO:0000256" key="2">
    <source>
        <dbReference type="ARBA" id="ARBA00022741"/>
    </source>
</evidence>
<keyword evidence="2" id="KW-0547">Nucleotide-binding</keyword>
<proteinExistence type="predicted"/>
<keyword evidence="1" id="KW-0436">Ligase</keyword>
<dbReference type="Pfam" id="PF02785">
    <property type="entry name" value="Biotin_carb_C"/>
    <property type="match status" value="1"/>
</dbReference>
<dbReference type="Pfam" id="PF02786">
    <property type="entry name" value="CPSase_L_D2"/>
    <property type="match status" value="1"/>
</dbReference>
<dbReference type="PANTHER" id="PTHR48095:SF2">
    <property type="entry name" value="BIOTIN CARBOXYLASE, CHLOROPLASTIC"/>
    <property type="match status" value="1"/>
</dbReference>
<dbReference type="PROSITE" id="PS50975">
    <property type="entry name" value="ATP_GRASP"/>
    <property type="match status" value="1"/>
</dbReference>
<dbReference type="InterPro" id="IPR011764">
    <property type="entry name" value="Biotin_carboxylation_dom"/>
</dbReference>
<dbReference type="GO" id="GO:0046872">
    <property type="term" value="F:metal ion binding"/>
    <property type="evidence" value="ECO:0007669"/>
    <property type="project" value="InterPro"/>
</dbReference>